<dbReference type="Proteomes" id="UP000790347">
    <property type="component" value="Unassembled WGS sequence"/>
</dbReference>
<evidence type="ECO:0000313" key="2">
    <source>
        <dbReference type="EMBL" id="KAH9528889.1"/>
    </source>
</evidence>
<evidence type="ECO:0000256" key="1">
    <source>
        <dbReference type="SAM" id="Phobius"/>
    </source>
</evidence>
<keyword evidence="1" id="KW-0472">Membrane</keyword>
<feature type="transmembrane region" description="Helical" evidence="1">
    <location>
        <begin position="45"/>
        <end position="63"/>
    </location>
</feature>
<name>A0A922ICC7_DERFA</name>
<reference evidence="2" key="1">
    <citation type="submission" date="2013-05" db="EMBL/GenBank/DDBJ databases">
        <authorList>
            <person name="Yim A.K.Y."/>
            <person name="Chan T.F."/>
            <person name="Ji K.M."/>
            <person name="Liu X.Y."/>
            <person name="Zhou J.W."/>
            <person name="Li R.Q."/>
            <person name="Yang K.Y."/>
            <person name="Li J."/>
            <person name="Li M."/>
            <person name="Law P.T.W."/>
            <person name="Wu Y.L."/>
            <person name="Cai Z.L."/>
            <person name="Qin H."/>
            <person name="Bao Y."/>
            <person name="Leung R.K.K."/>
            <person name="Ng P.K.S."/>
            <person name="Zou J."/>
            <person name="Zhong X.J."/>
            <person name="Ran P.X."/>
            <person name="Zhong N.S."/>
            <person name="Liu Z.G."/>
            <person name="Tsui S.K.W."/>
        </authorList>
    </citation>
    <scope>NUCLEOTIDE SEQUENCE</scope>
    <source>
        <strain evidence="2">Derf</strain>
        <tissue evidence="2">Whole organism</tissue>
    </source>
</reference>
<keyword evidence="1" id="KW-1133">Transmembrane helix</keyword>
<sequence>MAHSILFQNSHSIPQCLVDRSVANRRNKKGERKVNSDINVSPRTFLVYGDILAFLIILGQGYVPNP</sequence>
<gene>
    <name evidence="2" type="ORF">DERF_002797</name>
</gene>
<reference evidence="2" key="2">
    <citation type="journal article" date="2022" name="Res Sq">
        <title>Comparative Genomics Reveals Insights into the Divergent Evolution of Astigmatic Mites and Household Pest Adaptations.</title>
        <authorList>
            <person name="Xiong Q."/>
            <person name="Wan A.T.-Y."/>
            <person name="Liu X.-Y."/>
            <person name="Fung C.S.-H."/>
            <person name="Xiao X."/>
            <person name="Malainual N."/>
            <person name="Hou J."/>
            <person name="Wang L."/>
            <person name="Wang M."/>
            <person name="Yang K."/>
            <person name="Cui Y."/>
            <person name="Leung E."/>
            <person name="Nong W."/>
            <person name="Shin S.-K."/>
            <person name="Au S."/>
            <person name="Jeong K.Y."/>
            <person name="Chew F.T."/>
            <person name="Hui J."/>
            <person name="Leung T.F."/>
            <person name="Tungtrongchitr A."/>
            <person name="Zhong N."/>
            <person name="Liu Z."/>
            <person name="Tsui S."/>
        </authorList>
    </citation>
    <scope>NUCLEOTIDE SEQUENCE</scope>
    <source>
        <strain evidence="2">Derf</strain>
        <tissue evidence="2">Whole organism</tissue>
    </source>
</reference>
<proteinExistence type="predicted"/>
<dbReference type="EMBL" id="ASGP02000001">
    <property type="protein sequence ID" value="KAH9528889.1"/>
    <property type="molecule type" value="Genomic_DNA"/>
</dbReference>
<keyword evidence="1" id="KW-0812">Transmembrane</keyword>
<protein>
    <submittedName>
        <fullName evidence="2">Uncharacterized protein</fullName>
    </submittedName>
</protein>
<organism evidence="2 3">
    <name type="scientific">Dermatophagoides farinae</name>
    <name type="common">American house dust mite</name>
    <dbReference type="NCBI Taxonomy" id="6954"/>
    <lineage>
        <taxon>Eukaryota</taxon>
        <taxon>Metazoa</taxon>
        <taxon>Ecdysozoa</taxon>
        <taxon>Arthropoda</taxon>
        <taxon>Chelicerata</taxon>
        <taxon>Arachnida</taxon>
        <taxon>Acari</taxon>
        <taxon>Acariformes</taxon>
        <taxon>Sarcoptiformes</taxon>
        <taxon>Astigmata</taxon>
        <taxon>Psoroptidia</taxon>
        <taxon>Analgoidea</taxon>
        <taxon>Pyroglyphidae</taxon>
        <taxon>Dermatophagoidinae</taxon>
        <taxon>Dermatophagoides</taxon>
    </lineage>
</organism>
<dbReference type="AlphaFoldDB" id="A0A922ICC7"/>
<keyword evidence="3" id="KW-1185">Reference proteome</keyword>
<comment type="caution">
    <text evidence="2">The sequence shown here is derived from an EMBL/GenBank/DDBJ whole genome shotgun (WGS) entry which is preliminary data.</text>
</comment>
<accession>A0A922ICC7</accession>
<evidence type="ECO:0000313" key="3">
    <source>
        <dbReference type="Proteomes" id="UP000790347"/>
    </source>
</evidence>